<dbReference type="Pfam" id="PF00046">
    <property type="entry name" value="Homeodomain"/>
    <property type="match status" value="1"/>
</dbReference>
<reference evidence="3 4" key="1">
    <citation type="journal article" date="2024" name="Commun. Biol.">
        <title>Comparative genomic analysis of thermophilic fungi reveals convergent evolutionary adaptations and gene losses.</title>
        <authorList>
            <person name="Steindorff A.S."/>
            <person name="Aguilar-Pontes M.V."/>
            <person name="Robinson A.J."/>
            <person name="Andreopoulos B."/>
            <person name="LaButti K."/>
            <person name="Kuo A."/>
            <person name="Mondo S."/>
            <person name="Riley R."/>
            <person name="Otillar R."/>
            <person name="Haridas S."/>
            <person name="Lipzen A."/>
            <person name="Grimwood J."/>
            <person name="Schmutz J."/>
            <person name="Clum A."/>
            <person name="Reid I.D."/>
            <person name="Moisan M.C."/>
            <person name="Butler G."/>
            <person name="Nguyen T.T.M."/>
            <person name="Dewar K."/>
            <person name="Conant G."/>
            <person name="Drula E."/>
            <person name="Henrissat B."/>
            <person name="Hansel C."/>
            <person name="Singer S."/>
            <person name="Hutchinson M.I."/>
            <person name="de Vries R.P."/>
            <person name="Natvig D.O."/>
            <person name="Powell A.J."/>
            <person name="Tsang A."/>
            <person name="Grigoriev I.V."/>
        </authorList>
    </citation>
    <scope>NUCLEOTIDE SEQUENCE [LARGE SCALE GENOMIC DNA]</scope>
    <source>
        <strain evidence="3 4">CBS 620.91</strain>
    </source>
</reference>
<keyword evidence="4" id="KW-1185">Reference proteome</keyword>
<dbReference type="Gene3D" id="1.10.10.60">
    <property type="entry name" value="Homeodomain-like"/>
    <property type="match status" value="1"/>
</dbReference>
<dbReference type="EMBL" id="JAZGSY010000245">
    <property type="protein sequence ID" value="KAL1838000.1"/>
    <property type="molecule type" value="Genomic_DNA"/>
</dbReference>
<gene>
    <name evidence="3" type="ORF">VTJ49DRAFT_3148</name>
</gene>
<evidence type="ECO:0000313" key="3">
    <source>
        <dbReference type="EMBL" id="KAL1838000.1"/>
    </source>
</evidence>
<name>A0ABR3V8N8_HUMIN</name>
<sequence>MEFMDPFRRRYTGMTVQPYAGQPPAPQPPAQYPYWNLMAYYQHQHHRAAALMGQGGMHLTKPAEPKPRLAKEEVELLEREFAKNQKPSSSTKRELAEQMGVEVPRINVGRTGEKEHIGEAGSPVVCVCVLCARANAFHGRTGSKTAAQRRSS</sequence>
<dbReference type="InterPro" id="IPR001356">
    <property type="entry name" value="HD"/>
</dbReference>
<evidence type="ECO:0000313" key="4">
    <source>
        <dbReference type="Proteomes" id="UP001583172"/>
    </source>
</evidence>
<keyword evidence="1" id="KW-0539">Nucleus</keyword>
<dbReference type="InterPro" id="IPR009057">
    <property type="entry name" value="Homeodomain-like_sf"/>
</dbReference>
<comment type="caution">
    <text evidence="3">The sequence shown here is derived from an EMBL/GenBank/DDBJ whole genome shotgun (WGS) entry which is preliminary data.</text>
</comment>
<keyword evidence="1" id="KW-0371">Homeobox</keyword>
<dbReference type="SUPFAM" id="SSF46689">
    <property type="entry name" value="Homeodomain-like"/>
    <property type="match status" value="1"/>
</dbReference>
<proteinExistence type="predicted"/>
<evidence type="ECO:0000259" key="2">
    <source>
        <dbReference type="Pfam" id="PF00046"/>
    </source>
</evidence>
<feature type="domain" description="Homeobox" evidence="2">
    <location>
        <begin position="68"/>
        <end position="107"/>
    </location>
</feature>
<dbReference type="Proteomes" id="UP001583172">
    <property type="component" value="Unassembled WGS sequence"/>
</dbReference>
<organism evidence="3 4">
    <name type="scientific">Humicola insolens</name>
    <name type="common">Soft-rot fungus</name>
    <dbReference type="NCBI Taxonomy" id="85995"/>
    <lineage>
        <taxon>Eukaryota</taxon>
        <taxon>Fungi</taxon>
        <taxon>Dikarya</taxon>
        <taxon>Ascomycota</taxon>
        <taxon>Pezizomycotina</taxon>
        <taxon>Sordariomycetes</taxon>
        <taxon>Sordariomycetidae</taxon>
        <taxon>Sordariales</taxon>
        <taxon>Chaetomiaceae</taxon>
        <taxon>Mycothermus</taxon>
    </lineage>
</organism>
<keyword evidence="1" id="KW-0238">DNA-binding</keyword>
<comment type="subcellular location">
    <subcellularLocation>
        <location evidence="1">Nucleus</location>
    </subcellularLocation>
</comment>
<protein>
    <recommendedName>
        <fullName evidence="2">Homeobox domain-containing protein</fullName>
    </recommendedName>
</protein>
<accession>A0ABR3V8N8</accession>
<evidence type="ECO:0000256" key="1">
    <source>
        <dbReference type="RuleBase" id="RU000682"/>
    </source>
</evidence>
<dbReference type="CDD" id="cd00086">
    <property type="entry name" value="homeodomain"/>
    <property type="match status" value="1"/>
</dbReference>